<evidence type="ECO:0000313" key="2">
    <source>
        <dbReference type="Proteomes" id="UP000000768"/>
    </source>
</evidence>
<reference evidence="1 2" key="1">
    <citation type="journal article" date="2009" name="Nature">
        <title>The Sorghum bicolor genome and the diversification of grasses.</title>
        <authorList>
            <person name="Paterson A.H."/>
            <person name="Bowers J.E."/>
            <person name="Bruggmann R."/>
            <person name="Dubchak I."/>
            <person name="Grimwood J."/>
            <person name="Gundlach H."/>
            <person name="Haberer G."/>
            <person name="Hellsten U."/>
            <person name="Mitros T."/>
            <person name="Poliakov A."/>
            <person name="Schmutz J."/>
            <person name="Spannagl M."/>
            <person name="Tang H."/>
            <person name="Wang X."/>
            <person name="Wicker T."/>
            <person name="Bharti A.K."/>
            <person name="Chapman J."/>
            <person name="Feltus F.A."/>
            <person name="Gowik U."/>
            <person name="Grigoriev I.V."/>
            <person name="Lyons E."/>
            <person name="Maher C.A."/>
            <person name="Martis M."/>
            <person name="Narechania A."/>
            <person name="Otillar R.P."/>
            <person name="Penning B.W."/>
            <person name="Salamov A.A."/>
            <person name="Wang Y."/>
            <person name="Zhang L."/>
            <person name="Carpita N.C."/>
            <person name="Freeling M."/>
            <person name="Gingle A.R."/>
            <person name="Hash C.T."/>
            <person name="Keller B."/>
            <person name="Klein P."/>
            <person name="Kresovich S."/>
            <person name="McCann M.C."/>
            <person name="Ming R."/>
            <person name="Peterson D.G."/>
            <person name="Mehboob-ur-Rahman"/>
            <person name="Ware D."/>
            <person name="Westhoff P."/>
            <person name="Mayer K.F."/>
            <person name="Messing J."/>
            <person name="Rokhsar D.S."/>
        </authorList>
    </citation>
    <scope>NUCLEOTIDE SEQUENCE [LARGE SCALE GENOMIC DNA]</scope>
    <source>
        <strain evidence="2">cv. BTx623</strain>
    </source>
</reference>
<dbReference type="Proteomes" id="UP000000768">
    <property type="component" value="Chromosome 9"/>
</dbReference>
<dbReference type="EMBL" id="CM000768">
    <property type="protein sequence ID" value="OQU77667.1"/>
    <property type="molecule type" value="Genomic_DNA"/>
</dbReference>
<protein>
    <submittedName>
        <fullName evidence="1">Uncharacterized protein</fullName>
    </submittedName>
</protein>
<reference evidence="2" key="2">
    <citation type="journal article" date="2018" name="Plant J.">
        <title>The Sorghum bicolor reference genome: improved assembly, gene annotations, a transcriptome atlas, and signatures of genome organization.</title>
        <authorList>
            <person name="McCormick R.F."/>
            <person name="Truong S.K."/>
            <person name="Sreedasyam A."/>
            <person name="Jenkins J."/>
            <person name="Shu S."/>
            <person name="Sims D."/>
            <person name="Kennedy M."/>
            <person name="Amirebrahimi M."/>
            <person name="Weers B.D."/>
            <person name="McKinley B."/>
            <person name="Mattison A."/>
            <person name="Morishige D.T."/>
            <person name="Grimwood J."/>
            <person name="Schmutz J."/>
            <person name="Mullet J.E."/>
        </authorList>
    </citation>
    <scope>NUCLEOTIDE SEQUENCE [LARGE SCALE GENOMIC DNA]</scope>
    <source>
        <strain evidence="2">cv. BTx623</strain>
    </source>
</reference>
<dbReference type="OMA" id="STCLAHM"/>
<keyword evidence="2" id="KW-1185">Reference proteome</keyword>
<evidence type="ECO:0000313" key="1">
    <source>
        <dbReference type="EMBL" id="OQU77667.1"/>
    </source>
</evidence>
<dbReference type="Gramene" id="OQU77667">
    <property type="protein sequence ID" value="OQU77667"/>
    <property type="gene ID" value="SORBI_3009G086700"/>
</dbReference>
<sequence length="139" mass="15482">MFAVRVSYLAILREVAQSCCLPYISTVHEILQDGASLYGIELEFPALQCSVRSQTYFFWANSGMERSAAYEAAALQVLLALQQIYGFVVLDYNMHGLMLYRTLAQRLLPVANRGVQLARLVIGSQQRGVQYDPTLVASA</sequence>
<name>A0A1Z5R1L4_SORBI</name>
<dbReference type="AlphaFoldDB" id="A0A1Z5R1L4"/>
<accession>A0A1Z5R1L4</accession>
<proteinExistence type="predicted"/>
<gene>
    <name evidence="1" type="ORF">SORBI_3009G086700</name>
</gene>
<organism evidence="1 2">
    <name type="scientific">Sorghum bicolor</name>
    <name type="common">Sorghum</name>
    <name type="synonym">Sorghum vulgare</name>
    <dbReference type="NCBI Taxonomy" id="4558"/>
    <lineage>
        <taxon>Eukaryota</taxon>
        <taxon>Viridiplantae</taxon>
        <taxon>Streptophyta</taxon>
        <taxon>Embryophyta</taxon>
        <taxon>Tracheophyta</taxon>
        <taxon>Spermatophyta</taxon>
        <taxon>Magnoliopsida</taxon>
        <taxon>Liliopsida</taxon>
        <taxon>Poales</taxon>
        <taxon>Poaceae</taxon>
        <taxon>PACMAD clade</taxon>
        <taxon>Panicoideae</taxon>
        <taxon>Andropogonodae</taxon>
        <taxon>Andropogoneae</taxon>
        <taxon>Sorghinae</taxon>
        <taxon>Sorghum</taxon>
    </lineage>
</organism>
<dbReference type="InParanoid" id="A0A1Z5R1L4"/>
<dbReference type="FunCoup" id="A0A1Z5R1L4">
    <property type="interactions" value="131"/>
</dbReference>